<evidence type="ECO:0000313" key="3">
    <source>
        <dbReference type="EMBL" id="KYF57430.1"/>
    </source>
</evidence>
<evidence type="ECO:0000259" key="2">
    <source>
        <dbReference type="Pfam" id="PF03787"/>
    </source>
</evidence>
<reference evidence="3 4" key="1">
    <citation type="submission" date="2014-02" db="EMBL/GenBank/DDBJ databases">
        <title>The small core and large imbalanced accessory genome model reveals a collaborative survival strategy of Sorangium cellulosum strains in nature.</title>
        <authorList>
            <person name="Han K."/>
            <person name="Peng R."/>
            <person name="Blom J."/>
            <person name="Li Y.-Z."/>
        </authorList>
    </citation>
    <scope>NUCLEOTIDE SEQUENCE [LARGE SCALE GENOMIC DNA]</scope>
    <source>
        <strain evidence="3 4">So0157-25</strain>
    </source>
</reference>
<dbReference type="AlphaFoldDB" id="A0A150PP58"/>
<dbReference type="NCBIfam" id="TIGR02580">
    <property type="entry name" value="cas_RAMP_Cmr4"/>
    <property type="match status" value="1"/>
</dbReference>
<dbReference type="GO" id="GO:0051607">
    <property type="term" value="P:defense response to virus"/>
    <property type="evidence" value="ECO:0007669"/>
    <property type="project" value="UniProtKB-KW"/>
</dbReference>
<dbReference type="EMBL" id="JELY01000971">
    <property type="protein sequence ID" value="KYF57430.1"/>
    <property type="molecule type" value="Genomic_DNA"/>
</dbReference>
<sequence length="303" mass="32002">MSESIKLLLIKALSPVHCGTGQSVGGIDLPIAREKPTGIPLIPGSTLKGVLRSGPNRDEGLHRAVFGPDTANASEHAGSVQLADATLLFLPVRSARGTFAWVTSPYILRRFGRDAREAGCSELSPPALKPDEGKVTVTGGALRIGDLGDKVVLEDYDLESAVSKELERFAGELAKVLWGADGDAAEERGHFAARVCVVHDDVMALLLETCLEITTRVRLDPDKKTVVKGALWTEEALPVETILAGLVLATPVKQPKPLRDGGPDRYEAKALLGYVQGLATGGVVQLGGKATVGRGLCRMTMVG</sequence>
<comment type="caution">
    <text evidence="3">The sequence shown here is derived from an EMBL/GenBank/DDBJ whole genome shotgun (WGS) entry which is preliminary data.</text>
</comment>
<dbReference type="PANTHER" id="PTHR36700">
    <property type="entry name" value="CRISPR SYSTEM CMR SUBUNIT CMR4"/>
    <property type="match status" value="1"/>
</dbReference>
<proteinExistence type="predicted"/>
<name>A0A150PP58_SORCE</name>
<dbReference type="Proteomes" id="UP000075420">
    <property type="component" value="Unassembled WGS sequence"/>
</dbReference>
<evidence type="ECO:0000313" key="4">
    <source>
        <dbReference type="Proteomes" id="UP000075420"/>
    </source>
</evidence>
<dbReference type="PANTHER" id="PTHR36700:SF1">
    <property type="entry name" value="CRISPR SYSTEM CMR SUBUNIT CMR4"/>
    <property type="match status" value="1"/>
</dbReference>
<accession>A0A150PP58</accession>
<dbReference type="InterPro" id="IPR013410">
    <property type="entry name" value="CRISPR-assoc_RAMP_Cmr4"/>
</dbReference>
<protein>
    <recommendedName>
        <fullName evidence="2">CRISPR type III-associated protein domain-containing protein</fullName>
    </recommendedName>
</protein>
<keyword evidence="1" id="KW-0051">Antiviral defense</keyword>
<dbReference type="Pfam" id="PF03787">
    <property type="entry name" value="RAMPs"/>
    <property type="match status" value="1"/>
</dbReference>
<feature type="domain" description="CRISPR type III-associated protein" evidence="2">
    <location>
        <begin position="10"/>
        <end position="297"/>
    </location>
</feature>
<gene>
    <name evidence="3" type="ORF">BE08_43510</name>
</gene>
<dbReference type="InterPro" id="IPR005537">
    <property type="entry name" value="RAMP_III_fam"/>
</dbReference>
<evidence type="ECO:0000256" key="1">
    <source>
        <dbReference type="ARBA" id="ARBA00023118"/>
    </source>
</evidence>
<organism evidence="3 4">
    <name type="scientific">Sorangium cellulosum</name>
    <name type="common">Polyangium cellulosum</name>
    <dbReference type="NCBI Taxonomy" id="56"/>
    <lineage>
        <taxon>Bacteria</taxon>
        <taxon>Pseudomonadati</taxon>
        <taxon>Myxococcota</taxon>
        <taxon>Polyangia</taxon>
        <taxon>Polyangiales</taxon>
        <taxon>Polyangiaceae</taxon>
        <taxon>Sorangium</taxon>
    </lineage>
</organism>